<dbReference type="Proteomes" id="UP001501509">
    <property type="component" value="Unassembled WGS sequence"/>
</dbReference>
<dbReference type="RefSeq" id="WP_344545703.1">
    <property type="nucleotide sequence ID" value="NZ_BAAATD010000008.1"/>
</dbReference>
<accession>A0ABP6CHJ4</accession>
<keyword evidence="4" id="KW-1185">Reference proteome</keyword>
<dbReference type="EMBL" id="BAAATD010000008">
    <property type="protein sequence ID" value="GAA2615987.1"/>
    <property type="molecule type" value="Genomic_DNA"/>
</dbReference>
<protein>
    <submittedName>
        <fullName evidence="3">Uncharacterized protein</fullName>
    </submittedName>
</protein>
<feature type="compositionally biased region" description="Basic and acidic residues" evidence="1">
    <location>
        <begin position="1"/>
        <end position="14"/>
    </location>
</feature>
<gene>
    <name evidence="3" type="ORF">GCM10010411_58810</name>
</gene>
<name>A0ABP6CHJ4_9ACTN</name>
<evidence type="ECO:0000313" key="3">
    <source>
        <dbReference type="EMBL" id="GAA2615987.1"/>
    </source>
</evidence>
<feature type="transmembrane region" description="Helical" evidence="2">
    <location>
        <begin position="56"/>
        <end position="77"/>
    </location>
</feature>
<reference evidence="4" key="1">
    <citation type="journal article" date="2019" name="Int. J. Syst. Evol. Microbiol.">
        <title>The Global Catalogue of Microorganisms (GCM) 10K type strain sequencing project: providing services to taxonomists for standard genome sequencing and annotation.</title>
        <authorList>
            <consortium name="The Broad Institute Genomics Platform"/>
            <consortium name="The Broad Institute Genome Sequencing Center for Infectious Disease"/>
            <person name="Wu L."/>
            <person name="Ma J."/>
        </authorList>
    </citation>
    <scope>NUCLEOTIDE SEQUENCE [LARGE SCALE GENOMIC DNA]</scope>
    <source>
        <strain evidence="4">JCM 6833</strain>
    </source>
</reference>
<evidence type="ECO:0000256" key="1">
    <source>
        <dbReference type="SAM" id="MobiDB-lite"/>
    </source>
</evidence>
<feature type="transmembrane region" description="Helical" evidence="2">
    <location>
        <begin position="149"/>
        <end position="167"/>
    </location>
</feature>
<proteinExistence type="predicted"/>
<organism evidence="3 4">
    <name type="scientific">Actinomadura fulvescens</name>
    <dbReference type="NCBI Taxonomy" id="46160"/>
    <lineage>
        <taxon>Bacteria</taxon>
        <taxon>Bacillati</taxon>
        <taxon>Actinomycetota</taxon>
        <taxon>Actinomycetes</taxon>
        <taxon>Streptosporangiales</taxon>
        <taxon>Thermomonosporaceae</taxon>
        <taxon>Actinomadura</taxon>
    </lineage>
</organism>
<evidence type="ECO:0000256" key="2">
    <source>
        <dbReference type="SAM" id="Phobius"/>
    </source>
</evidence>
<keyword evidence="2" id="KW-0472">Membrane</keyword>
<comment type="caution">
    <text evidence="3">The sequence shown here is derived from an EMBL/GenBank/DDBJ whole genome shotgun (WGS) entry which is preliminary data.</text>
</comment>
<feature type="region of interest" description="Disordered" evidence="1">
    <location>
        <begin position="1"/>
        <end position="24"/>
    </location>
</feature>
<feature type="transmembrane region" description="Helical" evidence="2">
    <location>
        <begin position="33"/>
        <end position="50"/>
    </location>
</feature>
<keyword evidence="2" id="KW-1133">Transmembrane helix</keyword>
<evidence type="ECO:0000313" key="4">
    <source>
        <dbReference type="Proteomes" id="UP001501509"/>
    </source>
</evidence>
<sequence length="168" mass="18824">MDDAPIGRRDERPPPPKKGTRGLRRRRRRESALVWWCGFGALLVAAWWAGSWRLALLALLLWCLYQFVLVPTICRVMTRQGLPCREPARGRLFACGAAHQEVKNDAVWRLVGLRDPFRRRPAVDAPRETGVLVVSPEVRGRLAQADRSLIVLAALGTVVTVAGMVYGF</sequence>
<keyword evidence="2" id="KW-0812">Transmembrane</keyword>